<dbReference type="NCBIfam" id="TIGR00254">
    <property type="entry name" value="GGDEF"/>
    <property type="match status" value="1"/>
</dbReference>
<dbReference type="Pfam" id="PF00563">
    <property type="entry name" value="EAL"/>
    <property type="match status" value="1"/>
</dbReference>
<dbReference type="SMART" id="SM00052">
    <property type="entry name" value="EAL"/>
    <property type="match status" value="1"/>
</dbReference>
<dbReference type="InterPro" id="IPR043128">
    <property type="entry name" value="Rev_trsase/Diguanyl_cyclase"/>
</dbReference>
<dbReference type="PANTHER" id="PTHR44757">
    <property type="entry name" value="DIGUANYLATE CYCLASE DGCP"/>
    <property type="match status" value="1"/>
</dbReference>
<dbReference type="SUPFAM" id="SSF141868">
    <property type="entry name" value="EAL domain-like"/>
    <property type="match status" value="1"/>
</dbReference>
<feature type="region of interest" description="Disordered" evidence="1">
    <location>
        <begin position="1"/>
        <end position="20"/>
    </location>
</feature>
<dbReference type="InterPro" id="IPR035919">
    <property type="entry name" value="EAL_sf"/>
</dbReference>
<dbReference type="CDD" id="cd01948">
    <property type="entry name" value="EAL"/>
    <property type="match status" value="1"/>
</dbReference>
<dbReference type="CDD" id="cd01949">
    <property type="entry name" value="GGDEF"/>
    <property type="match status" value="1"/>
</dbReference>
<evidence type="ECO:0000259" key="2">
    <source>
        <dbReference type="PROSITE" id="PS50883"/>
    </source>
</evidence>
<feature type="domain" description="GGDEF" evidence="3">
    <location>
        <begin position="102"/>
        <end position="233"/>
    </location>
</feature>
<protein>
    <submittedName>
        <fullName evidence="4">EAL domain-containing protein</fullName>
    </submittedName>
</protein>
<name>A0A7X2LW13_9BURK</name>
<comment type="caution">
    <text evidence="4">The sequence shown here is derived from an EMBL/GenBank/DDBJ whole genome shotgun (WGS) entry which is preliminary data.</text>
</comment>
<dbReference type="EMBL" id="WKJJ01000014">
    <property type="protein sequence ID" value="MRV74444.1"/>
    <property type="molecule type" value="Genomic_DNA"/>
</dbReference>
<evidence type="ECO:0000259" key="3">
    <source>
        <dbReference type="PROSITE" id="PS50887"/>
    </source>
</evidence>
<dbReference type="PROSITE" id="PS50887">
    <property type="entry name" value="GGDEF"/>
    <property type="match status" value="1"/>
</dbReference>
<dbReference type="Proteomes" id="UP000446768">
    <property type="component" value="Unassembled WGS sequence"/>
</dbReference>
<feature type="domain" description="EAL" evidence="2">
    <location>
        <begin position="242"/>
        <end position="496"/>
    </location>
</feature>
<accession>A0A7X2LW13</accession>
<keyword evidence="5" id="KW-1185">Reference proteome</keyword>
<evidence type="ECO:0000256" key="1">
    <source>
        <dbReference type="SAM" id="MobiDB-lite"/>
    </source>
</evidence>
<dbReference type="InterPro" id="IPR001633">
    <property type="entry name" value="EAL_dom"/>
</dbReference>
<dbReference type="SUPFAM" id="SSF55073">
    <property type="entry name" value="Nucleotide cyclase"/>
    <property type="match status" value="1"/>
</dbReference>
<dbReference type="RefSeq" id="WP_154377997.1">
    <property type="nucleotide sequence ID" value="NZ_WKJJ01000014.1"/>
</dbReference>
<dbReference type="PROSITE" id="PS50883">
    <property type="entry name" value="EAL"/>
    <property type="match status" value="1"/>
</dbReference>
<dbReference type="Gene3D" id="3.30.70.270">
    <property type="match status" value="1"/>
</dbReference>
<evidence type="ECO:0000313" key="5">
    <source>
        <dbReference type="Proteomes" id="UP000446768"/>
    </source>
</evidence>
<sequence>MADGGKPISRSGMAWNTAPPAAAPDRVQWKLERLLQWTDVLEQRVDACADDAAQMRRAKSRMLAKLDHYRRTVCRLAYYDSLTGLPNRSLLSLSLQQAAQTPPFGLMMLDLDHFKEINDTLGHAAGDRLLREVGRRLQACALPGDVVARFGGDEFAMLVQAERDVLAQRAAAFVAALNEPFFIDGHELFVPASIGIAVYPDDGKDTATLYQHADTAMYYAKRQGRNHYEFYMQELTRQAAERLEVEAALRRACRNGELELYFQPQVELRSGRMVGAEALLRWHRPGHGMVMPLQFISIAEASGLIVEIGDWVLADACAAVAEWNRGDAAPLQLAVNLSPRQFIRHDLAGAVRRHLQESGCHPSWLKLEITESLLLDGDRTVEDMLEALTGMGLAISIDDFGTGYSALSYLHRFPVSQLKIDRSFVGDVPGDRSKRELVKAMLSIASALRLETVAEGVESEQQAEYLASHGCRLAQGYLYGRPMPRAAFEALLATSRAA</sequence>
<dbReference type="AlphaFoldDB" id="A0A7X2LW13"/>
<evidence type="ECO:0000313" key="4">
    <source>
        <dbReference type="EMBL" id="MRV74444.1"/>
    </source>
</evidence>
<dbReference type="InterPro" id="IPR052155">
    <property type="entry name" value="Biofilm_reg_signaling"/>
</dbReference>
<organism evidence="4 5">
    <name type="scientific">Pseudoduganella rivuli</name>
    <dbReference type="NCBI Taxonomy" id="2666085"/>
    <lineage>
        <taxon>Bacteria</taxon>
        <taxon>Pseudomonadati</taxon>
        <taxon>Pseudomonadota</taxon>
        <taxon>Betaproteobacteria</taxon>
        <taxon>Burkholderiales</taxon>
        <taxon>Oxalobacteraceae</taxon>
        <taxon>Telluria group</taxon>
        <taxon>Pseudoduganella</taxon>
    </lineage>
</organism>
<dbReference type="SMART" id="SM00267">
    <property type="entry name" value="GGDEF"/>
    <property type="match status" value="1"/>
</dbReference>
<dbReference type="Gene3D" id="3.20.20.450">
    <property type="entry name" value="EAL domain"/>
    <property type="match status" value="1"/>
</dbReference>
<gene>
    <name evidence="4" type="ORF">GJ700_22300</name>
</gene>
<dbReference type="PANTHER" id="PTHR44757:SF2">
    <property type="entry name" value="BIOFILM ARCHITECTURE MAINTENANCE PROTEIN MBAA"/>
    <property type="match status" value="1"/>
</dbReference>
<dbReference type="InterPro" id="IPR029787">
    <property type="entry name" value="Nucleotide_cyclase"/>
</dbReference>
<dbReference type="Pfam" id="PF00990">
    <property type="entry name" value="GGDEF"/>
    <property type="match status" value="1"/>
</dbReference>
<dbReference type="FunFam" id="3.20.20.450:FF:000001">
    <property type="entry name" value="Cyclic di-GMP phosphodiesterase yahA"/>
    <property type="match status" value="1"/>
</dbReference>
<reference evidence="4 5" key="1">
    <citation type="submission" date="2019-11" db="EMBL/GenBank/DDBJ databases">
        <title>Novel species isolated from a subtropical stream in China.</title>
        <authorList>
            <person name="Lu H."/>
        </authorList>
    </citation>
    <scope>NUCLEOTIDE SEQUENCE [LARGE SCALE GENOMIC DNA]</scope>
    <source>
        <strain evidence="4 5">FT92W</strain>
    </source>
</reference>
<proteinExistence type="predicted"/>
<dbReference type="InterPro" id="IPR000160">
    <property type="entry name" value="GGDEF_dom"/>
</dbReference>